<feature type="domain" description="Glycosyl transferase family 1" evidence="2">
    <location>
        <begin position="224"/>
        <end position="379"/>
    </location>
</feature>
<dbReference type="PANTHER" id="PTHR46401:SF2">
    <property type="entry name" value="GLYCOSYLTRANSFERASE WBBK-RELATED"/>
    <property type="match status" value="1"/>
</dbReference>
<dbReference type="GO" id="GO:0009103">
    <property type="term" value="P:lipopolysaccharide biosynthetic process"/>
    <property type="evidence" value="ECO:0007669"/>
    <property type="project" value="TreeGrafter"/>
</dbReference>
<keyword evidence="1" id="KW-0808">Transferase</keyword>
<sequence>MRILIDLQGAQSASRHRGIGRYTLALALAMAKNKGEHEIHLLLNGMLAETIRPIRDAFKAWIPANHIHVWQALAPVNSNAPENAVRRRIAAIIREDAISQIQPDVVHITSLYDGFGDNSVHSVHERAECLVAITFYDAIPLIQAAAYLDNNPVYRDHYLACTAQAKNADLLLAISESARQEAVTYLQADSHRVINISSAVDPCFMPVSYSAEQTRDLQRRLGIRKPFVMYSGATDERKNHRGLISAFAQLPTDLRHAHQLVLAGGLPADHREQLEAHVRDCGLAQDEVVITGRISDDDLVQLYCQCALYVFPSWHEGFGLPALEAMSCGAATIGANTTSVPEVIGWERALFDPYDPADIAQKMAEALTDADFHQELRAHALRQATQFSWDNSALRTIAALEDLVSKATVTEASVRPDLLPAIAQMAAEDASLDLMGLSQAIARNHRAAKPQLLVDISELVQRDARTGIQRVVRSILHEWLSHPPEAYEVRAVYATTDKPGYRYADRFVQNFMGAPAANAADPDAAIDYAPGDIFLALDMQPQVQIYQSPFYQTLRNHGVDVRFVLYDLLPITMPQFFPEDAEANHSRWVSVAAQTDGVICISQSVADEFKAWCQKRAANLPQIDWFHMGADIESSTPSQGLPEDAVVTLDKLSMRPTFLMVGTVEPRKGHAQVLDAANALWNCSADFNLVLVGKQGWKVEKLVNDLQAHSQLGERLFWLQGISDEYLAKVYAQSDCLIAASYGEGFGLPLIEAAQIDLPIIARDIPVFREVAGDYATYFNSVAGLESVISNWVASFEDRQDKNSKHMPWQTWGQSAAQLLQRISTRS</sequence>
<reference evidence="3 4" key="1">
    <citation type="submission" date="2021-11" db="EMBL/GenBank/DDBJ databases">
        <title>Genome sequence.</title>
        <authorList>
            <person name="Sun Q."/>
        </authorList>
    </citation>
    <scope>NUCLEOTIDE SEQUENCE [LARGE SCALE GENOMIC DNA]</scope>
    <source>
        <strain evidence="3 4">KCTC 12005</strain>
    </source>
</reference>
<evidence type="ECO:0000256" key="1">
    <source>
        <dbReference type="ARBA" id="ARBA00022679"/>
    </source>
</evidence>
<dbReference type="Gene3D" id="3.40.50.2000">
    <property type="entry name" value="Glycogen Phosphorylase B"/>
    <property type="match status" value="3"/>
</dbReference>
<dbReference type="AlphaFoldDB" id="A0AAW4XVP3"/>
<name>A0AAW4XVP3_9BURK</name>
<organism evidence="3 4">
    <name type="scientific">Comamonas koreensis</name>
    <dbReference type="NCBI Taxonomy" id="160825"/>
    <lineage>
        <taxon>Bacteria</taxon>
        <taxon>Pseudomonadati</taxon>
        <taxon>Pseudomonadota</taxon>
        <taxon>Betaproteobacteria</taxon>
        <taxon>Burkholderiales</taxon>
        <taxon>Comamonadaceae</taxon>
        <taxon>Comamonas</taxon>
    </lineage>
</organism>
<proteinExistence type="predicted"/>
<dbReference type="Pfam" id="PF00534">
    <property type="entry name" value="Glycos_transf_1"/>
    <property type="match status" value="2"/>
</dbReference>
<comment type="caution">
    <text evidence="3">The sequence shown here is derived from an EMBL/GenBank/DDBJ whole genome shotgun (WGS) entry which is preliminary data.</text>
</comment>
<protein>
    <submittedName>
        <fullName evidence="3">Glycosyltransferase family 4 protein</fullName>
    </submittedName>
</protein>
<accession>A0AAW4XVP3</accession>
<feature type="domain" description="Glycosyl transferase family 1" evidence="2">
    <location>
        <begin position="653"/>
        <end position="777"/>
    </location>
</feature>
<dbReference type="SUPFAM" id="SSF53756">
    <property type="entry name" value="UDP-Glycosyltransferase/glycogen phosphorylase"/>
    <property type="match status" value="2"/>
</dbReference>
<evidence type="ECO:0000313" key="4">
    <source>
        <dbReference type="Proteomes" id="UP001199260"/>
    </source>
</evidence>
<evidence type="ECO:0000259" key="2">
    <source>
        <dbReference type="Pfam" id="PF00534"/>
    </source>
</evidence>
<dbReference type="InterPro" id="IPR001296">
    <property type="entry name" value="Glyco_trans_1"/>
</dbReference>
<gene>
    <name evidence="3" type="ORF">LPW39_10145</name>
</gene>
<dbReference type="PANTHER" id="PTHR46401">
    <property type="entry name" value="GLYCOSYLTRANSFERASE WBBK-RELATED"/>
    <property type="match status" value="1"/>
</dbReference>
<keyword evidence="4" id="KW-1185">Reference proteome</keyword>
<dbReference type="GO" id="GO:0016757">
    <property type="term" value="F:glycosyltransferase activity"/>
    <property type="evidence" value="ECO:0007669"/>
    <property type="project" value="InterPro"/>
</dbReference>
<dbReference type="CDD" id="cd03809">
    <property type="entry name" value="GT4_MtfB-like"/>
    <property type="match status" value="2"/>
</dbReference>
<evidence type="ECO:0000313" key="3">
    <source>
        <dbReference type="EMBL" id="MCD2165497.1"/>
    </source>
</evidence>
<dbReference type="Proteomes" id="UP001199260">
    <property type="component" value="Unassembled WGS sequence"/>
</dbReference>
<dbReference type="RefSeq" id="WP_230774187.1">
    <property type="nucleotide sequence ID" value="NZ_JAJNCT010000009.1"/>
</dbReference>
<dbReference type="EMBL" id="JAJNCT010000009">
    <property type="protein sequence ID" value="MCD2165497.1"/>
    <property type="molecule type" value="Genomic_DNA"/>
</dbReference>